<comment type="function">
    <text evidence="4">Regulatory subunit of the dimeric UBA3-ULA1 E1 enzyme.</text>
</comment>
<dbReference type="InParanoid" id="A0A401GQQ4"/>
<dbReference type="RefSeq" id="XP_027615455.1">
    <property type="nucleotide sequence ID" value="XM_027759654.1"/>
</dbReference>
<keyword evidence="3 4" id="KW-0833">Ubl conjugation pathway</keyword>
<dbReference type="InterPro" id="IPR000594">
    <property type="entry name" value="ThiF_NAD_FAD-bd"/>
</dbReference>
<evidence type="ECO:0000313" key="7">
    <source>
        <dbReference type="EMBL" id="GBE84542.1"/>
    </source>
</evidence>
<evidence type="ECO:0000256" key="3">
    <source>
        <dbReference type="ARBA" id="ARBA00022786"/>
    </source>
</evidence>
<dbReference type="InterPro" id="IPR045886">
    <property type="entry name" value="ThiF/MoeB/HesA"/>
</dbReference>
<evidence type="ECO:0000259" key="6">
    <source>
        <dbReference type="Pfam" id="PF00899"/>
    </source>
</evidence>
<comment type="pathway">
    <text evidence="1 4">Protein modification; protein neddylation.</text>
</comment>
<feature type="region of interest" description="Disordered" evidence="5">
    <location>
        <begin position="1"/>
        <end position="31"/>
    </location>
</feature>
<dbReference type="Pfam" id="PF00899">
    <property type="entry name" value="ThiF"/>
    <property type="match status" value="1"/>
</dbReference>
<dbReference type="PIRSF" id="PIRSF039099">
    <property type="entry name" value="APP-BP1"/>
    <property type="match status" value="1"/>
</dbReference>
<dbReference type="AlphaFoldDB" id="A0A401GQQ4"/>
<dbReference type="STRING" id="139825.A0A401GQQ4"/>
<evidence type="ECO:0000256" key="1">
    <source>
        <dbReference type="ARBA" id="ARBA00005032"/>
    </source>
</evidence>
<dbReference type="FunCoup" id="A0A401GQQ4">
    <property type="interactions" value="836"/>
</dbReference>
<proteinExistence type="inferred from homology"/>
<evidence type="ECO:0000256" key="4">
    <source>
        <dbReference type="PIRNR" id="PIRNR039099"/>
    </source>
</evidence>
<reference evidence="7 8" key="1">
    <citation type="journal article" date="2018" name="Sci. Rep.">
        <title>Genome sequence of the cauliflower mushroom Sparassis crispa (Hanabiratake) and its association with beneficial usage.</title>
        <authorList>
            <person name="Kiyama R."/>
            <person name="Furutani Y."/>
            <person name="Kawaguchi K."/>
            <person name="Nakanishi T."/>
        </authorList>
    </citation>
    <scope>NUCLEOTIDE SEQUENCE [LARGE SCALE GENOMIC DNA]</scope>
</reference>
<dbReference type="InterPro" id="IPR030667">
    <property type="entry name" value="APP-BP1"/>
</dbReference>
<keyword evidence="8" id="KW-1185">Reference proteome</keyword>
<evidence type="ECO:0000256" key="5">
    <source>
        <dbReference type="SAM" id="MobiDB-lite"/>
    </source>
</evidence>
<dbReference type="InterPro" id="IPR035985">
    <property type="entry name" value="Ubiquitin-activating_enz"/>
</dbReference>
<comment type="caution">
    <text evidence="7">The sequence shown here is derived from an EMBL/GenBank/DDBJ whole genome shotgun (WGS) entry which is preliminary data.</text>
</comment>
<accession>A0A401GQQ4</accession>
<evidence type="ECO:0000313" key="8">
    <source>
        <dbReference type="Proteomes" id="UP000287166"/>
    </source>
</evidence>
<dbReference type="GeneID" id="38781459"/>
<dbReference type="PANTHER" id="PTHR10953:SF29">
    <property type="entry name" value="NEDD8-ACTIVATING ENZYME E1 REGULATORY SUBUNIT"/>
    <property type="match status" value="1"/>
</dbReference>
<protein>
    <recommendedName>
        <fullName evidence="4">NEDD8-activating enzyme E1 regulatory subunit</fullName>
    </recommendedName>
</protein>
<sequence length="543" mass="59211">MSTKESQTIEQATSTVGHTALPVEGQPNSKTRRYDRQLRLWAASGQSALESSRILVISASATSTAILKNLVLPGVGHFALLDPAVVSRADAGNNFFLNGPASIGRSRAEEAVTLLRELNDSVSAEAITKDINMLLATDDGRDWVRNFSLVITHNLPNDTLDTLSRLLWDDPTGPQLIAVRSAGFLAEFYIQFREHCVSQPHTDETAPSLRITRPFPALLQWARDLDLSALDPTTHAHIPFVVILVHAVDAWRAEHGGVLPSTYAEKEHFKETLHARKMKLDEENFDEAEAQAYRVWGEPAVPPAVASLLASVSTTSAATSPLNVGFHALLGTLDAFVKDPRGPGCLPLSSALPDMKTDTTSYVRLQSLYRDWARIEKARFTEILKEKFPEIAPDVDSEELDTFVKNAHHIRVLRGRRWGTWDEERKFTSSLESSPRETATHLSLAALSTLLSQDPDPLSVTAEGLTKEVQALVGAGVDLPKEVEDAVGELARAPTADLPNTAAFVGGLVAQEAIKLITRQYVPTNGYCVVDLVDSWTGVVGAP</sequence>
<name>A0A401GQQ4_9APHY</name>
<evidence type="ECO:0000256" key="2">
    <source>
        <dbReference type="ARBA" id="ARBA00006868"/>
    </source>
</evidence>
<dbReference type="GO" id="GO:0005737">
    <property type="term" value="C:cytoplasm"/>
    <property type="evidence" value="ECO:0007669"/>
    <property type="project" value="TreeGrafter"/>
</dbReference>
<dbReference type="SUPFAM" id="SSF69572">
    <property type="entry name" value="Activating enzymes of the ubiquitin-like proteins"/>
    <property type="match status" value="1"/>
</dbReference>
<dbReference type="GO" id="GO:0019781">
    <property type="term" value="F:NEDD8 activating enzyme activity"/>
    <property type="evidence" value="ECO:0007669"/>
    <property type="project" value="UniProtKB-UniRule"/>
</dbReference>
<comment type="similarity">
    <text evidence="2 4">Belongs to the ubiquitin-activating E1 family. ULA1 subfamily.</text>
</comment>
<dbReference type="GO" id="GO:0045116">
    <property type="term" value="P:protein neddylation"/>
    <property type="evidence" value="ECO:0007669"/>
    <property type="project" value="UniProtKB-UniRule"/>
</dbReference>
<dbReference type="OrthoDB" id="1708823at2759"/>
<dbReference type="Proteomes" id="UP000287166">
    <property type="component" value="Unassembled WGS sequence"/>
</dbReference>
<organism evidence="7 8">
    <name type="scientific">Sparassis crispa</name>
    <dbReference type="NCBI Taxonomy" id="139825"/>
    <lineage>
        <taxon>Eukaryota</taxon>
        <taxon>Fungi</taxon>
        <taxon>Dikarya</taxon>
        <taxon>Basidiomycota</taxon>
        <taxon>Agaricomycotina</taxon>
        <taxon>Agaricomycetes</taxon>
        <taxon>Polyporales</taxon>
        <taxon>Sparassidaceae</taxon>
        <taxon>Sparassis</taxon>
    </lineage>
</organism>
<dbReference type="UniPathway" id="UPA00885"/>
<dbReference type="EMBL" id="BFAD01000006">
    <property type="protein sequence ID" value="GBE84542.1"/>
    <property type="molecule type" value="Genomic_DNA"/>
</dbReference>
<gene>
    <name evidence="7" type="ORF">SCP_0605210</name>
</gene>
<feature type="compositionally biased region" description="Polar residues" evidence="5">
    <location>
        <begin position="1"/>
        <end position="17"/>
    </location>
</feature>
<feature type="domain" description="THIF-type NAD/FAD binding fold" evidence="6">
    <location>
        <begin position="34"/>
        <end position="151"/>
    </location>
</feature>
<dbReference type="Gene3D" id="3.40.50.720">
    <property type="entry name" value="NAD(P)-binding Rossmann-like Domain"/>
    <property type="match status" value="2"/>
</dbReference>
<dbReference type="PANTHER" id="PTHR10953">
    <property type="entry name" value="UBIQUITIN-ACTIVATING ENZYME E1"/>
    <property type="match status" value="1"/>
</dbReference>